<dbReference type="InterPro" id="IPR006827">
    <property type="entry name" value="Lant_deHydtase_N"/>
</dbReference>
<keyword evidence="4" id="KW-1185">Reference proteome</keyword>
<proteinExistence type="predicted"/>
<protein>
    <submittedName>
        <fullName evidence="3">Thiopeptide-type bacteriocin biosynthesis protein</fullName>
    </submittedName>
</protein>
<feature type="domain" description="Lantibiotic dehydratase N-terminal" evidence="1">
    <location>
        <begin position="37"/>
        <end position="685"/>
    </location>
</feature>
<dbReference type="NCBIfam" id="TIGR03891">
    <property type="entry name" value="thiopep_ocin"/>
    <property type="match status" value="1"/>
</dbReference>
<evidence type="ECO:0000259" key="1">
    <source>
        <dbReference type="Pfam" id="PF04738"/>
    </source>
</evidence>
<dbReference type="InterPro" id="IPR023809">
    <property type="entry name" value="Thiopep_bacteriocin_synth_dom"/>
</dbReference>
<reference evidence="3 4" key="1">
    <citation type="submission" date="2018-03" db="EMBL/GenBank/DDBJ databases">
        <title>Genomic Encyclopedia of Archaeal and Bacterial Type Strains, Phase II (KMG-II): from individual species to whole genera.</title>
        <authorList>
            <person name="Goeker M."/>
        </authorList>
    </citation>
    <scope>NUCLEOTIDE SEQUENCE [LARGE SCALE GENOMIC DNA]</scope>
    <source>
        <strain evidence="3 4">DSM 29057</strain>
    </source>
</reference>
<evidence type="ECO:0000259" key="2">
    <source>
        <dbReference type="Pfam" id="PF14028"/>
    </source>
</evidence>
<dbReference type="Pfam" id="PF04738">
    <property type="entry name" value="Lant_dehydr_N"/>
    <property type="match status" value="1"/>
</dbReference>
<gene>
    <name evidence="3" type="ORF">CLV60_12042</name>
</gene>
<evidence type="ECO:0000313" key="4">
    <source>
        <dbReference type="Proteomes" id="UP000241964"/>
    </source>
</evidence>
<sequence length="1043" mass="119195">MLRRPRLPLDVLYAFNERAGNRPELFERELIRFFSQSSMLEALYVASPELYNSFTGLIEGRVKTGVDKLLKTLYKYLVRMTTRSTPYGLFAGCAVGELGQKTCIAFDGAEPFRKHVRLDMNYMAELADGLLQKNAIRSEVKFFPNTSLYQIGDAYRYVESALNNKKRLYVLASVDRNVYLDKVISTARNGATIRELADCIISEDVNREDAEQFVDAIVGAQILVSELAATVTGEEFFFTIVDKLKGIPGATEDLEQLNKIAHLLQSEEQGVDKYREVESVLAEHFVTTGSKDLVQTDLFLETQSCTINEKAVALLTKEYQNLACLGYRNPLPELDQFKKRFLARYEQREMPLLEVLDCETGIGYGDAMAGRADNLPLLDEMQWPEGPKTAEADVSAVAELRDALYQQSLAEKRACICLTDGILNEFRKTISDKAQSPDSFYLFGNIIAGSQDEVDSGNFKFAFKAMGGPSGLKLIGRFCHGNSRLAEWAKKAVAEEEALGGEGVYAEVAHLPEARVGNVLMRPHLREFEIPYLSGSSMPRENQILPEDLMVSVSVAGEVILRSKRLNKRVFPRLTNAHNFSEGLPVYRFLCELTYQHDYRYLGWEWGHLASNTFLPRVEYKHWILSRATWNIDGKMVKNLVGKDLLTVREWRILRNAFHIPRFVQLRQGDSELLIDGDSDFAVEIVSDAIRKFDKVTLTEFPEYEQNGFLGKPGETYLNEILLPLLHKKEPFLRKQLWEEQSVTGPAVRRDFMTGSEWLYVKIYAGTRTADRLLTSVIKPFADRLMAESAIEKWFFIRYGDPDNHIRLRFFHGHDKSFWQTVLAELHILMEPYLGNGTVHKIQLDTYKRELERYGHHAFEEIESIFFADSVATADLLNMLSGDEGEHFRWLTGLRGVDMLLSDLGFTLEDKKGFAGLLQERFFREFRGDTHLNVQLNNKYRQHAEEIRSFLDSGHDARNGIDGIVGVLERRSVRIRASLAIILPRSEVSLNNLASSLVHMFLNRLFVSQQREHELVVYHYLKKYYESKLARREKVAHLTFVCA</sequence>
<comment type="caution">
    <text evidence="3">The sequence shown here is derived from an EMBL/GenBank/DDBJ whole genome shotgun (WGS) entry which is preliminary data.</text>
</comment>
<dbReference type="Pfam" id="PF14028">
    <property type="entry name" value="Lant_dehydr_C"/>
    <property type="match status" value="1"/>
</dbReference>
<organism evidence="3 4">
    <name type="scientific">Dyadobacter jiangsuensis</name>
    <dbReference type="NCBI Taxonomy" id="1591085"/>
    <lineage>
        <taxon>Bacteria</taxon>
        <taxon>Pseudomonadati</taxon>
        <taxon>Bacteroidota</taxon>
        <taxon>Cytophagia</taxon>
        <taxon>Cytophagales</taxon>
        <taxon>Spirosomataceae</taxon>
        <taxon>Dyadobacter</taxon>
    </lineage>
</organism>
<name>A0A2P8FLA5_9BACT</name>
<dbReference type="EMBL" id="PYAS01000020">
    <property type="protein sequence ID" value="PSL22498.1"/>
    <property type="molecule type" value="Genomic_DNA"/>
</dbReference>
<feature type="domain" description="Thiopeptide-type bacteriocin biosynthesis" evidence="2">
    <location>
        <begin position="758"/>
        <end position="1025"/>
    </location>
</feature>
<accession>A0A2P8FLA5</accession>
<dbReference type="Proteomes" id="UP000241964">
    <property type="component" value="Unassembled WGS sequence"/>
</dbReference>
<dbReference type="AlphaFoldDB" id="A0A2P8FLA5"/>
<evidence type="ECO:0000313" key="3">
    <source>
        <dbReference type="EMBL" id="PSL22498.1"/>
    </source>
</evidence>